<dbReference type="RefSeq" id="WP_323574622.1">
    <property type="nucleotide sequence ID" value="NZ_JAYGJQ010000001.1"/>
</dbReference>
<proteinExistence type="predicted"/>
<comment type="caution">
    <text evidence="2">The sequence shown here is derived from an EMBL/GenBank/DDBJ whole genome shotgun (WGS) entry which is preliminary data.</text>
</comment>
<feature type="signal peptide" evidence="1">
    <location>
        <begin position="1"/>
        <end position="23"/>
    </location>
</feature>
<dbReference type="Proteomes" id="UP001302274">
    <property type="component" value="Unassembled WGS sequence"/>
</dbReference>
<evidence type="ECO:0000313" key="2">
    <source>
        <dbReference type="EMBL" id="MEA9355134.1"/>
    </source>
</evidence>
<reference evidence="2 3" key="1">
    <citation type="submission" date="2023-11" db="EMBL/GenBank/DDBJ databases">
        <title>A Novel Polar Bacteriovorax (B. antarcticus) Isolated from the Biocrust in Antarctica.</title>
        <authorList>
            <person name="Mun W."/>
            <person name="Choi S.Y."/>
            <person name="Mitchell R.J."/>
        </authorList>
    </citation>
    <scope>NUCLEOTIDE SEQUENCE [LARGE SCALE GENOMIC DNA]</scope>
    <source>
        <strain evidence="2 3">PP10</strain>
    </source>
</reference>
<organism evidence="2 3">
    <name type="scientific">Bacteriovorax antarcticus</name>
    <dbReference type="NCBI Taxonomy" id="3088717"/>
    <lineage>
        <taxon>Bacteria</taxon>
        <taxon>Pseudomonadati</taxon>
        <taxon>Bdellovibrionota</taxon>
        <taxon>Bacteriovoracia</taxon>
        <taxon>Bacteriovoracales</taxon>
        <taxon>Bacteriovoracaceae</taxon>
        <taxon>Bacteriovorax</taxon>
    </lineage>
</organism>
<protein>
    <submittedName>
        <fullName evidence="2">Uncharacterized protein</fullName>
    </submittedName>
</protein>
<name>A0ABU5VQ12_9BACT</name>
<keyword evidence="1" id="KW-0732">Signal</keyword>
<gene>
    <name evidence="2" type="ORF">SHI21_02930</name>
</gene>
<sequence length="478" mass="56078">MNKFVPTFLVCFIFFLFIHNVSAHETWVKSNSHSRHFVTIDDDDDSIQVKFYRQDFGDYQDKISAYPFKNVEEAREYIQKNYSDFTSVKKLESWPVDTLVDTKKNKELWTATSSWNDEWEKKYADWLKSEITDDFYIRYNIPTDCADAVIGYRWIFARIYSLPVANTVSDTGSLFGHFSMRKQWEDLPTSANWYDDRLFMAALNYVMDMTSTRTIMNTDGFRVAVTQKGLQAGSFIVSQTNGSGHMRTITQNYYDDPTSLPIFTFSSTAPREVRPLYKEAFVDQAWPIRGVREIMAFRWPVVNRNSWTLNAKTNDSRYSEEQFDSTLQKQYMSFIQFVLSRVHKDYDPNSLVTTGITDLVNYTYIRIKIVRDGYEYCRSHDCRPGTQAYEDWSTPNRDAKFLIKFNEVEDLVRAFDPMYPGLLKNWLDSLNSNIINIEGTDLSLEQIRTLFERKLPSYNPSDSILKRWGLSSFLAVKY</sequence>
<accession>A0ABU5VQ12</accession>
<dbReference type="EMBL" id="JAYGJQ010000001">
    <property type="protein sequence ID" value="MEA9355134.1"/>
    <property type="molecule type" value="Genomic_DNA"/>
</dbReference>
<keyword evidence="3" id="KW-1185">Reference proteome</keyword>
<feature type="chain" id="PRO_5045175949" evidence="1">
    <location>
        <begin position="24"/>
        <end position="478"/>
    </location>
</feature>
<evidence type="ECO:0000313" key="3">
    <source>
        <dbReference type="Proteomes" id="UP001302274"/>
    </source>
</evidence>
<evidence type="ECO:0000256" key="1">
    <source>
        <dbReference type="SAM" id="SignalP"/>
    </source>
</evidence>